<evidence type="ECO:0000256" key="2">
    <source>
        <dbReference type="SAM" id="Phobius"/>
    </source>
</evidence>
<sequence length="239" mass="24662">MHFTVRRVAQIGALGLFTAATVALTGSPAAAHVTVSPSVTTAGSYAVLTMGVPHGCDGSATTKVSIKIPDQIVTVTPTVNPNWTVEKVMAALNPPITDGHGNEVTQRVTEVVYTANTPLPDDLRDKFELSVKLPDTAGETLVFPSVQTCEQGEAAWVQLPEAGQEGHELDYPAPKFVVTAKADAADTADAAHDAEEQPVAQTSTESEGGTGAVAWIALGLGALGLVAGGLALVRTRRTA</sequence>
<feature type="transmembrane region" description="Helical" evidence="2">
    <location>
        <begin position="212"/>
        <end position="233"/>
    </location>
</feature>
<feature type="domain" description="YncI copper-binding" evidence="4">
    <location>
        <begin position="32"/>
        <end position="177"/>
    </location>
</feature>
<dbReference type="Pfam" id="PF07987">
    <property type="entry name" value="DUF1775"/>
    <property type="match status" value="1"/>
</dbReference>
<keyword evidence="2" id="KW-0812">Transmembrane</keyword>
<keyword evidence="2" id="KW-0472">Membrane</keyword>
<dbReference type="InterPro" id="IPR038507">
    <property type="entry name" value="YcnI-like_sf"/>
</dbReference>
<accession>A0A372G365</accession>
<gene>
    <name evidence="5" type="ORF">D0Q02_05380</name>
</gene>
<dbReference type="EMBL" id="QVFU01000003">
    <property type="protein sequence ID" value="RFS47433.1"/>
    <property type="molecule type" value="Genomic_DNA"/>
</dbReference>
<feature type="region of interest" description="Disordered" evidence="1">
    <location>
        <begin position="187"/>
        <end position="207"/>
    </location>
</feature>
<reference evidence="5 6" key="1">
    <citation type="submission" date="2018-08" db="EMBL/GenBank/DDBJ databases">
        <title>Verrucosispora craniellae sp. nov., isolated from a marine sponge in the South China Sea.</title>
        <authorList>
            <person name="Li L."/>
            <person name="Lin H.W."/>
        </authorList>
    </citation>
    <scope>NUCLEOTIDE SEQUENCE [LARGE SCALE GENOMIC DNA]</scope>
    <source>
        <strain evidence="5 6">LHW63014</strain>
    </source>
</reference>
<feature type="chain" id="PRO_5016912014" evidence="3">
    <location>
        <begin position="32"/>
        <end position="239"/>
    </location>
</feature>
<organism evidence="5 6">
    <name type="scientific">Micromonospora craniellae</name>
    <dbReference type="NCBI Taxonomy" id="2294034"/>
    <lineage>
        <taxon>Bacteria</taxon>
        <taxon>Bacillati</taxon>
        <taxon>Actinomycetota</taxon>
        <taxon>Actinomycetes</taxon>
        <taxon>Micromonosporales</taxon>
        <taxon>Micromonosporaceae</taxon>
        <taxon>Micromonospora</taxon>
    </lineage>
</organism>
<evidence type="ECO:0000313" key="6">
    <source>
        <dbReference type="Proteomes" id="UP000262621"/>
    </source>
</evidence>
<keyword evidence="6" id="KW-1185">Reference proteome</keyword>
<dbReference type="CDD" id="cd08545">
    <property type="entry name" value="YcnI_like"/>
    <property type="match status" value="1"/>
</dbReference>
<feature type="signal peptide" evidence="3">
    <location>
        <begin position="1"/>
        <end position="31"/>
    </location>
</feature>
<proteinExistence type="predicted"/>
<protein>
    <submittedName>
        <fullName evidence="5">DUF1775 domain-containing protein</fullName>
    </submittedName>
</protein>
<dbReference type="Proteomes" id="UP000262621">
    <property type="component" value="Unassembled WGS sequence"/>
</dbReference>
<evidence type="ECO:0000313" key="5">
    <source>
        <dbReference type="EMBL" id="RFS47433.1"/>
    </source>
</evidence>
<dbReference type="RefSeq" id="WP_117226871.1">
    <property type="nucleotide sequence ID" value="NZ_CP061725.1"/>
</dbReference>
<dbReference type="AlphaFoldDB" id="A0A372G365"/>
<comment type="caution">
    <text evidence="5">The sequence shown here is derived from an EMBL/GenBank/DDBJ whole genome shotgun (WGS) entry which is preliminary data.</text>
</comment>
<evidence type="ECO:0000256" key="1">
    <source>
        <dbReference type="SAM" id="MobiDB-lite"/>
    </source>
</evidence>
<dbReference type="InterPro" id="IPR012533">
    <property type="entry name" value="YcnI-copper_dom"/>
</dbReference>
<keyword evidence="3" id="KW-0732">Signal</keyword>
<dbReference type="Gene3D" id="2.60.40.2230">
    <property type="entry name" value="Uncharacterised protein YcnI-like PF07987, DUF1775"/>
    <property type="match status" value="1"/>
</dbReference>
<evidence type="ECO:0000259" key="4">
    <source>
        <dbReference type="Pfam" id="PF07987"/>
    </source>
</evidence>
<dbReference type="OrthoDB" id="9810871at2"/>
<evidence type="ECO:0000256" key="3">
    <source>
        <dbReference type="SAM" id="SignalP"/>
    </source>
</evidence>
<name>A0A372G365_9ACTN</name>
<keyword evidence="2" id="KW-1133">Transmembrane helix</keyword>